<organism evidence="1 2">
    <name type="scientific">Kribbella italica</name>
    <dbReference type="NCBI Taxonomy" id="1540520"/>
    <lineage>
        <taxon>Bacteria</taxon>
        <taxon>Bacillati</taxon>
        <taxon>Actinomycetota</taxon>
        <taxon>Actinomycetes</taxon>
        <taxon>Propionibacteriales</taxon>
        <taxon>Kribbellaceae</taxon>
        <taxon>Kribbella</taxon>
    </lineage>
</organism>
<evidence type="ECO:0000313" key="2">
    <source>
        <dbReference type="Proteomes" id="UP000549971"/>
    </source>
</evidence>
<evidence type="ECO:0000313" key="1">
    <source>
        <dbReference type="EMBL" id="MBB5835020.1"/>
    </source>
</evidence>
<dbReference type="AlphaFoldDB" id="A0A7W9MTD7"/>
<protein>
    <submittedName>
        <fullName evidence="1">Uncharacterized protein</fullName>
    </submittedName>
</protein>
<dbReference type="Proteomes" id="UP000549971">
    <property type="component" value="Unassembled WGS sequence"/>
</dbReference>
<accession>A0A7W9MTD7</accession>
<keyword evidence="2" id="KW-1185">Reference proteome</keyword>
<reference evidence="1 2" key="1">
    <citation type="submission" date="2020-08" db="EMBL/GenBank/DDBJ databases">
        <title>Sequencing the genomes of 1000 actinobacteria strains.</title>
        <authorList>
            <person name="Klenk H.-P."/>
        </authorList>
    </citation>
    <scope>NUCLEOTIDE SEQUENCE [LARGE SCALE GENOMIC DNA]</scope>
    <source>
        <strain evidence="1 2">DSM 28967</strain>
    </source>
</reference>
<dbReference type="RefSeq" id="WP_184794716.1">
    <property type="nucleotide sequence ID" value="NZ_JACHMY010000001.1"/>
</dbReference>
<comment type="caution">
    <text evidence="1">The sequence shown here is derived from an EMBL/GenBank/DDBJ whole genome shotgun (WGS) entry which is preliminary data.</text>
</comment>
<name>A0A7W9MTD7_9ACTN</name>
<dbReference type="EMBL" id="JACHMY010000001">
    <property type="protein sequence ID" value="MBB5835020.1"/>
    <property type="molecule type" value="Genomic_DNA"/>
</dbReference>
<gene>
    <name evidence="1" type="ORF">HDA39_001754</name>
</gene>
<proteinExistence type="predicted"/>
<sequence length="88" mass="9925">MADPLMLSTVQVRRNDRWEAVAVIDGRRYADRAGFDEAVLDAFDTLDDLEIPAQLEREEIRPDEPASRLPFWEDYKVMLATKGAGGTA</sequence>